<dbReference type="InterPro" id="IPR016024">
    <property type="entry name" value="ARM-type_fold"/>
</dbReference>
<name>A0A645E887_9ZZZZ</name>
<gene>
    <name evidence="1" type="ORF">SDC9_145171</name>
</gene>
<organism evidence="1">
    <name type="scientific">bioreactor metagenome</name>
    <dbReference type="NCBI Taxonomy" id="1076179"/>
    <lineage>
        <taxon>unclassified sequences</taxon>
        <taxon>metagenomes</taxon>
        <taxon>ecological metagenomes</taxon>
    </lineage>
</organism>
<dbReference type="EMBL" id="VSSQ01044187">
    <property type="protein sequence ID" value="MPM97990.1"/>
    <property type="molecule type" value="Genomic_DNA"/>
</dbReference>
<comment type="caution">
    <text evidence="1">The sequence shown here is derived from an EMBL/GenBank/DDBJ whole genome shotgun (WGS) entry which is preliminary data.</text>
</comment>
<dbReference type="SUPFAM" id="SSF48371">
    <property type="entry name" value="ARM repeat"/>
    <property type="match status" value="1"/>
</dbReference>
<protein>
    <submittedName>
        <fullName evidence="1">IS1595 family transposase ISBce20</fullName>
    </submittedName>
</protein>
<dbReference type="AlphaFoldDB" id="A0A645E887"/>
<dbReference type="Gene3D" id="1.25.10.10">
    <property type="entry name" value="Leucine-rich Repeat Variant"/>
    <property type="match status" value="1"/>
</dbReference>
<proteinExistence type="predicted"/>
<accession>A0A645E887</accession>
<reference evidence="1" key="1">
    <citation type="submission" date="2019-08" db="EMBL/GenBank/DDBJ databases">
        <authorList>
            <person name="Kucharzyk K."/>
            <person name="Murdoch R.W."/>
            <person name="Higgins S."/>
            <person name="Loffler F."/>
        </authorList>
    </citation>
    <scope>NUCLEOTIDE SEQUENCE</scope>
</reference>
<evidence type="ECO:0000313" key="1">
    <source>
        <dbReference type="EMBL" id="MPM97990.1"/>
    </source>
</evidence>
<dbReference type="InterPro" id="IPR011989">
    <property type="entry name" value="ARM-like"/>
</dbReference>
<sequence>MKSSQADLKKRGFIDETCVKNYLHLTYKELLNLITSPRAFERTAAVKLLSDYVDSLEEVSDILLMTLTQEKSLYTKIEICKVLENTGVRTARKMIRYLGNVGNNQYRYLPQAITKKSSYPLPRDIIARTLGKMSIDILPVMLETLDQSDTKIIREVIDAIGYMCFYNTIPNKGYVIEKLLMCLDTYYYDDVIRWKIVMAFSSLREQDVIDRLCTISRMDNKELIRNEAKRSLVLINKFIKEPRPSDSEYEGARLYITENSRH</sequence>